<feature type="non-terminal residue" evidence="2">
    <location>
        <position position="117"/>
    </location>
</feature>
<evidence type="ECO:0000256" key="1">
    <source>
        <dbReference type="SAM" id="MobiDB-lite"/>
    </source>
</evidence>
<feature type="non-terminal residue" evidence="2">
    <location>
        <position position="1"/>
    </location>
</feature>
<protein>
    <submittedName>
        <fullName evidence="2">Uncharacterized protein</fullName>
    </submittedName>
</protein>
<feature type="region of interest" description="Disordered" evidence="1">
    <location>
        <begin position="63"/>
        <end position="117"/>
    </location>
</feature>
<organism evidence="2 3">
    <name type="scientific">Prorocentrum cordatum</name>
    <dbReference type="NCBI Taxonomy" id="2364126"/>
    <lineage>
        <taxon>Eukaryota</taxon>
        <taxon>Sar</taxon>
        <taxon>Alveolata</taxon>
        <taxon>Dinophyceae</taxon>
        <taxon>Prorocentrales</taxon>
        <taxon>Prorocentraceae</taxon>
        <taxon>Prorocentrum</taxon>
    </lineage>
</organism>
<dbReference type="Proteomes" id="UP001189429">
    <property type="component" value="Unassembled WGS sequence"/>
</dbReference>
<dbReference type="EMBL" id="CAUYUJ010021511">
    <property type="protein sequence ID" value="CAK0905150.1"/>
    <property type="molecule type" value="Genomic_DNA"/>
</dbReference>
<feature type="compositionally biased region" description="Basic residues" evidence="1">
    <location>
        <begin position="16"/>
        <end position="32"/>
    </location>
</feature>
<sequence length="117" mass="11727">RRGPRPRGPPDAVVRRAGRGGRRGRGGATAGRRRLRRVWAVDEQAGRGQAEGALRVVPRLAEAAGGAAGQQDGGAPRDPAHGGAAARGGSGRAAGGPAAADQDGRDGPMPRTPSSDE</sequence>
<feature type="compositionally biased region" description="Low complexity" evidence="1">
    <location>
        <begin position="73"/>
        <end position="84"/>
    </location>
</feature>
<evidence type="ECO:0000313" key="2">
    <source>
        <dbReference type="EMBL" id="CAK0905150.1"/>
    </source>
</evidence>
<feature type="region of interest" description="Disordered" evidence="1">
    <location>
        <begin position="1"/>
        <end position="32"/>
    </location>
</feature>
<feature type="compositionally biased region" description="Gly residues" evidence="1">
    <location>
        <begin position="85"/>
        <end position="94"/>
    </location>
</feature>
<reference evidence="2" key="1">
    <citation type="submission" date="2023-10" db="EMBL/GenBank/DDBJ databases">
        <authorList>
            <person name="Chen Y."/>
            <person name="Shah S."/>
            <person name="Dougan E. K."/>
            <person name="Thang M."/>
            <person name="Chan C."/>
        </authorList>
    </citation>
    <scope>NUCLEOTIDE SEQUENCE [LARGE SCALE GENOMIC DNA]</scope>
</reference>
<proteinExistence type="predicted"/>
<name>A0ABN9XYG9_9DINO</name>
<keyword evidence="3" id="KW-1185">Reference proteome</keyword>
<evidence type="ECO:0000313" key="3">
    <source>
        <dbReference type="Proteomes" id="UP001189429"/>
    </source>
</evidence>
<comment type="caution">
    <text evidence="2">The sequence shown here is derived from an EMBL/GenBank/DDBJ whole genome shotgun (WGS) entry which is preliminary data.</text>
</comment>
<gene>
    <name evidence="2" type="ORF">PCOR1329_LOCUS80940</name>
</gene>
<accession>A0ABN9XYG9</accession>